<dbReference type="EMBL" id="VJMJ01000002">
    <property type="protein sequence ID" value="KAF0745402.1"/>
    <property type="molecule type" value="Genomic_DNA"/>
</dbReference>
<accession>A0A6G0XXV9</accession>
<keyword evidence="2" id="KW-0333">Golgi apparatus</keyword>
<sequence>MWDTIAANVASYGKDLTQDIREIVTGVEREEEESKAIAPQDEDLEAYVIDLERSLIRKKQEVDDANKKIELLEAKLKQIEQHADDLQPHTERLKSLDISEDAANTALTDAKRDIERLELDCSQLRARLANSDDFDKSSGIVAKPTESDNDELEQAAREGVASLAQVLTSEDLNGAAIDPLPGKLVKYISLVTSRLIASEVDTKALKNTLHAFLLAQNERFESQAFSLPECKLKLEGILQQRRDSLQRIARLEQTNSQLEQRVQEAETARREWQHAHTDAMNDLKTTQEMLNAARDASKADKDDSIRKLQDKLQQMQRNTLHLSEELEATTQELQETQAALAKQAETLKEEMEDSQHAIMDRNIVLERKVYELTDELARTKEAHDNERVQWTQHVQVNTSSVTEAQLFELTTRLSLLEADKNLAEQDADRLQTELANLNEVLIQFQHDRVNEEAQWRAKVQALEIAATEKQQDTSNAISLEEHKTILSALAKKEEDNERLREALERTTVQLLADNDSVDKRMVVQMMLQYHESSNKTDILEVMGRILGFTEEDKERLLSHPGRIKGIPMLGSIFGATPAPSSVDVSGKSFSDAWADFLLKETK</sequence>
<dbReference type="AlphaFoldDB" id="A0A6G0XXV9"/>
<dbReference type="PANTHER" id="PTHR18921">
    <property type="entry name" value="MYOSIN HEAVY CHAIN - RELATED"/>
    <property type="match status" value="1"/>
</dbReference>
<reference evidence="5 6" key="1">
    <citation type="submission" date="2019-07" db="EMBL/GenBank/DDBJ databases">
        <title>Genomics analysis of Aphanomyces spp. identifies a new class of oomycete effector associated with host adaptation.</title>
        <authorList>
            <person name="Gaulin E."/>
        </authorList>
    </citation>
    <scope>NUCLEOTIDE SEQUENCE [LARGE SCALE GENOMIC DNA]</scope>
    <source>
        <strain evidence="5 6">ATCC 201684</strain>
    </source>
</reference>
<evidence type="ECO:0000256" key="2">
    <source>
        <dbReference type="ARBA" id="ARBA00023034"/>
    </source>
</evidence>
<organism evidence="5 6">
    <name type="scientific">Aphanomyces euteiches</name>
    <dbReference type="NCBI Taxonomy" id="100861"/>
    <lineage>
        <taxon>Eukaryota</taxon>
        <taxon>Sar</taxon>
        <taxon>Stramenopiles</taxon>
        <taxon>Oomycota</taxon>
        <taxon>Saprolegniomycetes</taxon>
        <taxon>Saprolegniales</taxon>
        <taxon>Verrucalvaceae</taxon>
        <taxon>Aphanomyces</taxon>
    </lineage>
</organism>
<dbReference type="PANTHER" id="PTHR18921:SF2">
    <property type="entry name" value="THYROID RECEPTOR-INTERACTING PROTEIN 11"/>
    <property type="match status" value="1"/>
</dbReference>
<dbReference type="GO" id="GO:0031267">
    <property type="term" value="F:small GTPase binding"/>
    <property type="evidence" value="ECO:0007669"/>
    <property type="project" value="TreeGrafter"/>
</dbReference>
<evidence type="ECO:0000313" key="5">
    <source>
        <dbReference type="EMBL" id="KAF0745402.1"/>
    </source>
</evidence>
<comment type="subcellular location">
    <subcellularLocation>
        <location evidence="1">Golgi apparatus</location>
    </subcellularLocation>
</comment>
<dbReference type="Proteomes" id="UP000481153">
    <property type="component" value="Unassembled WGS sequence"/>
</dbReference>
<proteinExistence type="predicted"/>
<feature type="coiled-coil region" evidence="4">
    <location>
        <begin position="48"/>
        <end position="127"/>
    </location>
</feature>
<feature type="coiled-coil region" evidence="4">
    <location>
        <begin position="482"/>
        <end position="509"/>
    </location>
</feature>
<gene>
    <name evidence="5" type="ORF">Ae201684_000421</name>
</gene>
<evidence type="ECO:0000256" key="4">
    <source>
        <dbReference type="SAM" id="Coils"/>
    </source>
</evidence>
<protein>
    <recommendedName>
        <fullName evidence="7">GRIP domain-containing protein</fullName>
    </recommendedName>
</protein>
<dbReference type="GO" id="GO:0006888">
    <property type="term" value="P:endoplasmic reticulum to Golgi vesicle-mediated transport"/>
    <property type="evidence" value="ECO:0007669"/>
    <property type="project" value="TreeGrafter"/>
</dbReference>
<evidence type="ECO:0008006" key="7">
    <source>
        <dbReference type="Google" id="ProtNLM"/>
    </source>
</evidence>
<keyword evidence="6" id="KW-1185">Reference proteome</keyword>
<feature type="coiled-coil region" evidence="4">
    <location>
        <begin position="413"/>
        <end position="447"/>
    </location>
</feature>
<dbReference type="GO" id="GO:0005794">
    <property type="term" value="C:Golgi apparatus"/>
    <property type="evidence" value="ECO:0007669"/>
    <property type="project" value="UniProtKB-SubCell"/>
</dbReference>
<name>A0A6G0XXV9_9STRA</name>
<evidence type="ECO:0000313" key="6">
    <source>
        <dbReference type="Proteomes" id="UP000481153"/>
    </source>
</evidence>
<keyword evidence="3 4" id="KW-0175">Coiled coil</keyword>
<dbReference type="GO" id="GO:0007030">
    <property type="term" value="P:Golgi organization"/>
    <property type="evidence" value="ECO:0007669"/>
    <property type="project" value="TreeGrafter"/>
</dbReference>
<evidence type="ECO:0000256" key="3">
    <source>
        <dbReference type="ARBA" id="ARBA00023054"/>
    </source>
</evidence>
<comment type="caution">
    <text evidence="5">The sequence shown here is derived from an EMBL/GenBank/DDBJ whole genome shotgun (WGS) entry which is preliminary data.</text>
</comment>
<dbReference type="VEuPathDB" id="FungiDB:AeMF1_001272"/>
<evidence type="ECO:0000256" key="1">
    <source>
        <dbReference type="ARBA" id="ARBA00004555"/>
    </source>
</evidence>
<feature type="coiled-coil region" evidence="4">
    <location>
        <begin position="234"/>
        <end position="357"/>
    </location>
</feature>